<feature type="domain" description="GAF" evidence="2">
    <location>
        <begin position="30"/>
        <end position="154"/>
    </location>
</feature>
<dbReference type="InterPro" id="IPR003018">
    <property type="entry name" value="GAF"/>
</dbReference>
<sequence length="200" mass="22457">MTHRWTKPKPPEQQRIEALHRYRISYQSPERSFDLLASGLARLYATPFALVTFMEMDEQHVKAAFGLDVRSIPLGSSLCQHLLLSTGVLIIGDTTQDERVMTQAVMTGFPDIRFYAGAPIRSADGFRIGSVCVLDTVPRDPETFDTSYLLHFAQLAEALLEHRQGGSQGVLTFQSYQRRQTEETTPVVRTPSAETSRHSS</sequence>
<feature type="region of interest" description="Disordered" evidence="1">
    <location>
        <begin position="175"/>
        <end position="200"/>
    </location>
</feature>
<dbReference type="Pfam" id="PF01590">
    <property type="entry name" value="GAF"/>
    <property type="match status" value="1"/>
</dbReference>
<protein>
    <submittedName>
        <fullName evidence="3">GAF domain-containing protein</fullName>
    </submittedName>
</protein>
<dbReference type="Proteomes" id="UP001589733">
    <property type="component" value="Unassembled WGS sequence"/>
</dbReference>
<evidence type="ECO:0000313" key="3">
    <source>
        <dbReference type="EMBL" id="MFB9995518.1"/>
    </source>
</evidence>
<proteinExistence type="predicted"/>
<organism evidence="3 4">
    <name type="scientific">Deinococcus oregonensis</name>
    <dbReference type="NCBI Taxonomy" id="1805970"/>
    <lineage>
        <taxon>Bacteria</taxon>
        <taxon>Thermotogati</taxon>
        <taxon>Deinococcota</taxon>
        <taxon>Deinococci</taxon>
        <taxon>Deinococcales</taxon>
        <taxon>Deinococcaceae</taxon>
        <taxon>Deinococcus</taxon>
    </lineage>
</organism>
<dbReference type="SUPFAM" id="SSF55781">
    <property type="entry name" value="GAF domain-like"/>
    <property type="match status" value="1"/>
</dbReference>
<gene>
    <name evidence="3" type="ORF">ACFFLM_26660</name>
</gene>
<dbReference type="PANTHER" id="PTHR43102">
    <property type="entry name" value="SLR1143 PROTEIN"/>
    <property type="match status" value="1"/>
</dbReference>
<accession>A0ABV6B6Z0</accession>
<keyword evidence="4" id="KW-1185">Reference proteome</keyword>
<evidence type="ECO:0000256" key="1">
    <source>
        <dbReference type="SAM" id="MobiDB-lite"/>
    </source>
</evidence>
<dbReference type="RefSeq" id="WP_380017536.1">
    <property type="nucleotide sequence ID" value="NZ_JBHLYR010000101.1"/>
</dbReference>
<evidence type="ECO:0000313" key="4">
    <source>
        <dbReference type="Proteomes" id="UP001589733"/>
    </source>
</evidence>
<comment type="caution">
    <text evidence="3">The sequence shown here is derived from an EMBL/GenBank/DDBJ whole genome shotgun (WGS) entry which is preliminary data.</text>
</comment>
<dbReference type="EMBL" id="JBHLYR010000101">
    <property type="protein sequence ID" value="MFB9995518.1"/>
    <property type="molecule type" value="Genomic_DNA"/>
</dbReference>
<dbReference type="Gene3D" id="3.30.450.40">
    <property type="match status" value="1"/>
</dbReference>
<dbReference type="InterPro" id="IPR029016">
    <property type="entry name" value="GAF-like_dom_sf"/>
</dbReference>
<reference evidence="3 4" key="1">
    <citation type="submission" date="2024-09" db="EMBL/GenBank/DDBJ databases">
        <authorList>
            <person name="Sun Q."/>
            <person name="Mori K."/>
        </authorList>
    </citation>
    <scope>NUCLEOTIDE SEQUENCE [LARGE SCALE GENOMIC DNA]</scope>
    <source>
        <strain evidence="3 4">JCM 13503</strain>
    </source>
</reference>
<dbReference type="PANTHER" id="PTHR43102:SF2">
    <property type="entry name" value="GAF DOMAIN-CONTAINING PROTEIN"/>
    <property type="match status" value="1"/>
</dbReference>
<name>A0ABV6B6Z0_9DEIO</name>
<evidence type="ECO:0000259" key="2">
    <source>
        <dbReference type="Pfam" id="PF01590"/>
    </source>
</evidence>